<feature type="compositionally biased region" description="Basic and acidic residues" evidence="5">
    <location>
        <begin position="722"/>
        <end position="735"/>
    </location>
</feature>
<dbReference type="STRING" id="1296120.A0A1B9GWD5"/>
<evidence type="ECO:0000256" key="5">
    <source>
        <dbReference type="SAM" id="MobiDB-lite"/>
    </source>
</evidence>
<feature type="region of interest" description="Disordered" evidence="5">
    <location>
        <begin position="707"/>
        <end position="735"/>
    </location>
</feature>
<reference evidence="8" key="2">
    <citation type="submission" date="2013-12" db="EMBL/GenBank/DDBJ databases">
        <title>Evolution of pathogenesis and genome organization in the Tremellales.</title>
        <authorList>
            <person name="Cuomo C."/>
            <person name="Litvintseva A."/>
            <person name="Heitman J."/>
            <person name="Chen Y."/>
            <person name="Sun S."/>
            <person name="Springer D."/>
            <person name="Dromer F."/>
            <person name="Young S."/>
            <person name="Zeng Q."/>
            <person name="Chapman S."/>
            <person name="Gujja S."/>
            <person name="Saif S."/>
            <person name="Birren B."/>
        </authorList>
    </citation>
    <scope>NUCLEOTIDE SEQUENCE [LARGE SCALE GENOMIC DNA]</scope>
    <source>
        <strain evidence="8">BCC8398</strain>
    </source>
</reference>
<evidence type="ECO:0000256" key="2">
    <source>
        <dbReference type="ARBA" id="ARBA00023015"/>
    </source>
</evidence>
<dbReference type="AlphaFoldDB" id="A0A1B9GWD5"/>
<name>A0A1B9GWD5_9TREE</name>
<dbReference type="PANTHER" id="PTHR22970:SF14">
    <property type="entry name" value="AT-RICH INTERACTIVE DOMAIN-CONTAINING PROTEIN 2"/>
    <property type="match status" value="1"/>
</dbReference>
<gene>
    <name evidence="7" type="ORF">I316_02889</name>
</gene>
<dbReference type="InterPro" id="IPR052406">
    <property type="entry name" value="Chromatin_Remodeling_Comp"/>
</dbReference>
<evidence type="ECO:0000313" key="8">
    <source>
        <dbReference type="Proteomes" id="UP000092666"/>
    </source>
</evidence>
<protein>
    <recommendedName>
        <fullName evidence="6">RFX-type winged-helix domain-containing protein</fullName>
    </recommendedName>
</protein>
<organism evidence="7 8">
    <name type="scientific">Kwoniella heveanensis BCC8398</name>
    <dbReference type="NCBI Taxonomy" id="1296120"/>
    <lineage>
        <taxon>Eukaryota</taxon>
        <taxon>Fungi</taxon>
        <taxon>Dikarya</taxon>
        <taxon>Basidiomycota</taxon>
        <taxon>Agaricomycotina</taxon>
        <taxon>Tremellomycetes</taxon>
        <taxon>Tremellales</taxon>
        <taxon>Cryptococcaceae</taxon>
        <taxon>Kwoniella</taxon>
    </lineage>
</organism>
<feature type="region of interest" description="Disordered" evidence="5">
    <location>
        <begin position="26"/>
        <end position="50"/>
    </location>
</feature>
<proteinExistence type="predicted"/>
<evidence type="ECO:0000256" key="4">
    <source>
        <dbReference type="ARBA" id="ARBA00023242"/>
    </source>
</evidence>
<dbReference type="PROSITE" id="PS51526">
    <property type="entry name" value="RFX_DBD"/>
    <property type="match status" value="1"/>
</dbReference>
<keyword evidence="4" id="KW-0539">Nucleus</keyword>
<sequence>MARTVPVPLGASSSLLSASSSSRQIAPLPHHSQAHSRAGGGPTSTQTHRTMYHPAPSELVMNARNPLFLSLKSGIEEEIDYALPKLVVASFDEREKFLLKYWVDSVSALKVWPEKWVESLEQEAALDQLRKTSRASSFDPAQVLEETGGLAEEGSSKKRRVEISREDEQERRIALGAIPEWTIPPSTLQRATNSLLILRNASFHNSNAEMLCRASFLAFLDRFFQLPIAFILNLSLRYPEPVHHIFTIVQSIFPYLRPEAQVKRIFAVIFPKLLIETRDSAMMGNLLPLIISGLTIPSLPAPPPDLIPHLLQLLVLRPVQQYPSPTASSQILELTLDLLISLSLNGHNARAILSQPNLSAHMKSLTLLLEYNAQPVIKPLDAPSHTLGRSVRNPASEGTRIGMATERRRKEREVNQRQMEAFGGPGVRVEVGDRSPVLSQAVKDRLYAMPEPARSISWMHETFVYSSTSQLLQVTFWHAYRDFFQNPATVEALLSASEVIKNVTIAFPGAMAKVWTDAAGGQKFVIAGIGFRKGSDDEERFLCQWKGCPHRSGSSNSTQLFNHVQLTHLSGPTPPIQCSWGNCTHMPFTLSHLLTHLPGSKPVPVPEVVSAHPSVPDWTLSRPIITHRPAPLLPAGYKLKITGQATSVDMRRNPAGASFLAALIIRNLARILRNEINLASVDLEQEKEDKKKHLLEERFGLPIPDNILKEEEEEERATGGAAHKEDDGGLGKEERERAIDAFRDNEIRLLEVIETNMSGLGQYLSEAVGWD</sequence>
<keyword evidence="1" id="KW-0156">Chromatin regulator</keyword>
<evidence type="ECO:0000256" key="1">
    <source>
        <dbReference type="ARBA" id="ARBA00022853"/>
    </source>
</evidence>
<keyword evidence="3" id="KW-0804">Transcription</keyword>
<reference evidence="7 8" key="1">
    <citation type="submission" date="2013-07" db="EMBL/GenBank/DDBJ databases">
        <title>The Genome Sequence of Cryptococcus heveanensis BCC8398.</title>
        <authorList>
            <consortium name="The Broad Institute Genome Sequencing Platform"/>
            <person name="Cuomo C."/>
            <person name="Litvintseva A."/>
            <person name="Chen Y."/>
            <person name="Heitman J."/>
            <person name="Sun S."/>
            <person name="Springer D."/>
            <person name="Dromer F."/>
            <person name="Young S.K."/>
            <person name="Zeng Q."/>
            <person name="Gargeya S."/>
            <person name="Fitzgerald M."/>
            <person name="Abouelleil A."/>
            <person name="Alvarado L."/>
            <person name="Berlin A.M."/>
            <person name="Chapman S.B."/>
            <person name="Dewar J."/>
            <person name="Goldberg J."/>
            <person name="Griggs A."/>
            <person name="Gujja S."/>
            <person name="Hansen M."/>
            <person name="Howarth C."/>
            <person name="Imamovic A."/>
            <person name="Larimer J."/>
            <person name="McCowan C."/>
            <person name="Murphy C."/>
            <person name="Pearson M."/>
            <person name="Priest M."/>
            <person name="Roberts A."/>
            <person name="Saif S."/>
            <person name="Shea T."/>
            <person name="Sykes S."/>
            <person name="Wortman J."/>
            <person name="Nusbaum C."/>
            <person name="Birren B."/>
        </authorList>
    </citation>
    <scope>NUCLEOTIDE SEQUENCE [LARGE SCALE GENOMIC DNA]</scope>
    <source>
        <strain evidence="7 8">BCC8398</strain>
    </source>
</reference>
<feature type="domain" description="RFX-type winged-helix" evidence="6">
    <location>
        <begin position="455"/>
        <end position="533"/>
    </location>
</feature>
<evidence type="ECO:0000259" key="6">
    <source>
        <dbReference type="PROSITE" id="PS51526"/>
    </source>
</evidence>
<dbReference type="EMBL" id="KI669499">
    <property type="protein sequence ID" value="OCF35342.1"/>
    <property type="molecule type" value="Genomic_DNA"/>
</dbReference>
<dbReference type="Proteomes" id="UP000092666">
    <property type="component" value="Unassembled WGS sequence"/>
</dbReference>
<dbReference type="GO" id="GO:0006325">
    <property type="term" value="P:chromatin organization"/>
    <property type="evidence" value="ECO:0007669"/>
    <property type="project" value="UniProtKB-KW"/>
</dbReference>
<keyword evidence="2" id="KW-0805">Transcription regulation</keyword>
<dbReference type="InterPro" id="IPR003150">
    <property type="entry name" value="DNA-bd_RFX"/>
</dbReference>
<dbReference type="GO" id="GO:0016586">
    <property type="term" value="C:RSC-type complex"/>
    <property type="evidence" value="ECO:0007669"/>
    <property type="project" value="TreeGrafter"/>
</dbReference>
<dbReference type="OrthoDB" id="338531at2759"/>
<dbReference type="PANTHER" id="PTHR22970">
    <property type="entry name" value="AT-RICH INTERACTIVE DOMAIN-CONTAINING PROTEIN 2"/>
    <property type="match status" value="1"/>
</dbReference>
<dbReference type="GO" id="GO:0006355">
    <property type="term" value="P:regulation of DNA-templated transcription"/>
    <property type="evidence" value="ECO:0007669"/>
    <property type="project" value="InterPro"/>
</dbReference>
<accession>A0A1B9GWD5</accession>
<evidence type="ECO:0000256" key="3">
    <source>
        <dbReference type="ARBA" id="ARBA00023163"/>
    </source>
</evidence>
<keyword evidence="8" id="KW-1185">Reference proteome</keyword>
<evidence type="ECO:0000313" key="7">
    <source>
        <dbReference type="EMBL" id="OCF35342.1"/>
    </source>
</evidence>
<dbReference type="GO" id="GO:0003677">
    <property type="term" value="F:DNA binding"/>
    <property type="evidence" value="ECO:0007669"/>
    <property type="project" value="InterPro"/>
</dbReference>